<dbReference type="AlphaFoldDB" id="A0A8J5TCA6"/>
<feature type="compositionally biased region" description="Basic and acidic residues" evidence="1">
    <location>
        <begin position="123"/>
        <end position="136"/>
    </location>
</feature>
<gene>
    <name evidence="3" type="ORF">GUJ93_ZPchr0006g45987</name>
</gene>
<reference evidence="3" key="2">
    <citation type="submission" date="2021-02" db="EMBL/GenBank/DDBJ databases">
        <authorList>
            <person name="Kimball J.A."/>
            <person name="Haas M.W."/>
            <person name="Macchietto M."/>
            <person name="Kono T."/>
            <person name="Duquette J."/>
            <person name="Shao M."/>
        </authorList>
    </citation>
    <scope>NUCLEOTIDE SEQUENCE</scope>
    <source>
        <tissue evidence="3">Fresh leaf tissue</tissue>
    </source>
</reference>
<proteinExistence type="predicted"/>
<protein>
    <submittedName>
        <fullName evidence="3">Uncharacterized protein</fullName>
    </submittedName>
</protein>
<evidence type="ECO:0000256" key="1">
    <source>
        <dbReference type="SAM" id="MobiDB-lite"/>
    </source>
</evidence>
<feature type="signal peptide" evidence="2">
    <location>
        <begin position="1"/>
        <end position="18"/>
    </location>
</feature>
<dbReference type="Proteomes" id="UP000729402">
    <property type="component" value="Unassembled WGS sequence"/>
</dbReference>
<reference evidence="3" key="1">
    <citation type="journal article" date="2021" name="bioRxiv">
        <title>Whole Genome Assembly and Annotation of Northern Wild Rice, Zizania palustris L., Supports a Whole Genome Duplication in the Zizania Genus.</title>
        <authorList>
            <person name="Haas M."/>
            <person name="Kono T."/>
            <person name="Macchietto M."/>
            <person name="Millas R."/>
            <person name="McGilp L."/>
            <person name="Shao M."/>
            <person name="Duquette J."/>
            <person name="Hirsch C.N."/>
            <person name="Kimball J."/>
        </authorList>
    </citation>
    <scope>NUCLEOTIDE SEQUENCE</scope>
    <source>
        <tissue evidence="3">Fresh leaf tissue</tissue>
    </source>
</reference>
<keyword evidence="4" id="KW-1185">Reference proteome</keyword>
<dbReference type="EMBL" id="JAAALK010000283">
    <property type="protein sequence ID" value="KAG8075999.1"/>
    <property type="molecule type" value="Genomic_DNA"/>
</dbReference>
<evidence type="ECO:0000313" key="4">
    <source>
        <dbReference type="Proteomes" id="UP000729402"/>
    </source>
</evidence>
<name>A0A8J5TCA6_ZIZPA</name>
<feature type="region of interest" description="Disordered" evidence="1">
    <location>
        <begin position="123"/>
        <end position="144"/>
    </location>
</feature>
<sequence>MSWPLFSFVLRQLPVCSAPPRRSCLVPLLRLTCLLRGSLPVAVSSDFCYQPVDSASAGCYNASSWQSHTTASSSTSKAVDLPRILKRQVQKELKKASEFEILDRLDTIVCTKFTVQAKRGTEKVEKFPRQEEDKKVFSMQGHRP</sequence>
<evidence type="ECO:0000313" key="3">
    <source>
        <dbReference type="EMBL" id="KAG8075999.1"/>
    </source>
</evidence>
<evidence type="ECO:0000256" key="2">
    <source>
        <dbReference type="SAM" id="SignalP"/>
    </source>
</evidence>
<comment type="caution">
    <text evidence="3">The sequence shown here is derived from an EMBL/GenBank/DDBJ whole genome shotgun (WGS) entry which is preliminary data.</text>
</comment>
<organism evidence="3 4">
    <name type="scientific">Zizania palustris</name>
    <name type="common">Northern wild rice</name>
    <dbReference type="NCBI Taxonomy" id="103762"/>
    <lineage>
        <taxon>Eukaryota</taxon>
        <taxon>Viridiplantae</taxon>
        <taxon>Streptophyta</taxon>
        <taxon>Embryophyta</taxon>
        <taxon>Tracheophyta</taxon>
        <taxon>Spermatophyta</taxon>
        <taxon>Magnoliopsida</taxon>
        <taxon>Liliopsida</taxon>
        <taxon>Poales</taxon>
        <taxon>Poaceae</taxon>
        <taxon>BOP clade</taxon>
        <taxon>Oryzoideae</taxon>
        <taxon>Oryzeae</taxon>
        <taxon>Zizaniinae</taxon>
        <taxon>Zizania</taxon>
    </lineage>
</organism>
<keyword evidence="2" id="KW-0732">Signal</keyword>
<accession>A0A8J5TCA6</accession>
<feature type="chain" id="PRO_5035192025" evidence="2">
    <location>
        <begin position="19"/>
        <end position="144"/>
    </location>
</feature>